<keyword evidence="1" id="KW-0238">DNA-binding</keyword>
<dbReference type="Gene3D" id="1.10.10.60">
    <property type="entry name" value="Homeodomain-like"/>
    <property type="match status" value="1"/>
</dbReference>
<dbReference type="PROSITE" id="PS01124">
    <property type="entry name" value="HTH_ARAC_FAMILY_2"/>
    <property type="match status" value="1"/>
</dbReference>
<dbReference type="Proteomes" id="UP000198382">
    <property type="component" value="Unassembled WGS sequence"/>
</dbReference>
<sequence length="110" mass="13044">MLFLKTDFTLSALAKETGIQLHSLSYLINSEINCHFKDYLNLKRIEYFKEKVNNYEWNDLTIERMAMASGFRCYRAFLKHVGMSPLEYLKSHRIEFEPRKVSKASSYNYG</sequence>
<comment type="caution">
    <text evidence="3">The sequence shown here is derived from an EMBL/GenBank/DDBJ whole genome shotgun (WGS) entry which is preliminary data.</text>
</comment>
<keyword evidence="4" id="KW-1185">Reference proteome</keyword>
<evidence type="ECO:0000256" key="1">
    <source>
        <dbReference type="ARBA" id="ARBA00023125"/>
    </source>
</evidence>
<accession>A0ABX4BRC4</accession>
<gene>
    <name evidence="3" type="ORF">B0A65_10925</name>
</gene>
<reference evidence="3 4" key="1">
    <citation type="submission" date="2016-11" db="EMBL/GenBank/DDBJ databases">
        <title>Whole genomes of Flavobacteriaceae.</title>
        <authorList>
            <person name="Stine C."/>
            <person name="Li C."/>
            <person name="Tadesse D."/>
        </authorList>
    </citation>
    <scope>NUCLEOTIDE SEQUENCE [LARGE SCALE GENOMIC DNA]</scope>
    <source>
        <strain evidence="3 4">DSM 15937</strain>
    </source>
</reference>
<evidence type="ECO:0000313" key="4">
    <source>
        <dbReference type="Proteomes" id="UP000198382"/>
    </source>
</evidence>
<dbReference type="PANTHER" id="PTHR43280:SF29">
    <property type="entry name" value="ARAC-FAMILY TRANSCRIPTIONAL REGULATOR"/>
    <property type="match status" value="1"/>
</dbReference>
<proteinExistence type="predicted"/>
<dbReference type="PANTHER" id="PTHR43280">
    <property type="entry name" value="ARAC-FAMILY TRANSCRIPTIONAL REGULATOR"/>
    <property type="match status" value="1"/>
</dbReference>
<feature type="domain" description="HTH araC/xylS-type" evidence="2">
    <location>
        <begin position="1"/>
        <end position="91"/>
    </location>
</feature>
<evidence type="ECO:0000313" key="3">
    <source>
        <dbReference type="EMBL" id="OXA79055.1"/>
    </source>
</evidence>
<dbReference type="EMBL" id="MUGV01000018">
    <property type="protein sequence ID" value="OXA79055.1"/>
    <property type="molecule type" value="Genomic_DNA"/>
</dbReference>
<protein>
    <recommendedName>
        <fullName evidence="2">HTH araC/xylS-type domain-containing protein</fullName>
    </recommendedName>
</protein>
<organism evidence="3 4">
    <name type="scientific">Flavobacterium frigidimaris</name>
    <dbReference type="NCBI Taxonomy" id="262320"/>
    <lineage>
        <taxon>Bacteria</taxon>
        <taxon>Pseudomonadati</taxon>
        <taxon>Bacteroidota</taxon>
        <taxon>Flavobacteriia</taxon>
        <taxon>Flavobacteriales</taxon>
        <taxon>Flavobacteriaceae</taxon>
        <taxon>Flavobacterium</taxon>
    </lineage>
</organism>
<dbReference type="SMART" id="SM00342">
    <property type="entry name" value="HTH_ARAC"/>
    <property type="match status" value="1"/>
</dbReference>
<name>A0ABX4BRC4_FLAFR</name>
<dbReference type="Pfam" id="PF12833">
    <property type="entry name" value="HTH_18"/>
    <property type="match status" value="1"/>
</dbReference>
<dbReference type="InterPro" id="IPR018060">
    <property type="entry name" value="HTH_AraC"/>
</dbReference>
<evidence type="ECO:0000259" key="2">
    <source>
        <dbReference type="PROSITE" id="PS01124"/>
    </source>
</evidence>
<dbReference type="RefSeq" id="WP_074658806.1">
    <property type="nucleotide sequence ID" value="NZ_MUGV01000018.1"/>
</dbReference>